<dbReference type="RefSeq" id="WP_135849056.1">
    <property type="nucleotide sequence ID" value="NZ_RHPJ01000002.1"/>
</dbReference>
<feature type="domain" description="N-acetyltransferase" evidence="1">
    <location>
        <begin position="154"/>
        <end position="293"/>
    </location>
</feature>
<dbReference type="EMBL" id="RHPJ01000002">
    <property type="protein sequence ID" value="TGO04979.1"/>
    <property type="molecule type" value="Genomic_DNA"/>
</dbReference>
<comment type="caution">
    <text evidence="2">The sequence shown here is derived from an EMBL/GenBank/DDBJ whole genome shotgun (WGS) entry which is preliminary data.</text>
</comment>
<dbReference type="InterPro" id="IPR016181">
    <property type="entry name" value="Acyl_CoA_acyltransferase"/>
</dbReference>
<protein>
    <submittedName>
        <fullName evidence="2">Acetyltransferase</fullName>
    </submittedName>
</protein>
<keyword evidence="3" id="KW-1185">Reference proteome</keyword>
<accession>A0A4Z1E154</accession>
<dbReference type="PROSITE" id="PS51186">
    <property type="entry name" value="GNAT"/>
    <property type="match status" value="1"/>
</dbReference>
<evidence type="ECO:0000313" key="3">
    <source>
        <dbReference type="Proteomes" id="UP000297318"/>
    </source>
</evidence>
<dbReference type="CDD" id="cd04301">
    <property type="entry name" value="NAT_SF"/>
    <property type="match status" value="1"/>
</dbReference>
<name>A0A4Z1E154_9MICO</name>
<dbReference type="OrthoDB" id="4792644at2"/>
<evidence type="ECO:0000313" key="2">
    <source>
        <dbReference type="EMBL" id="TGO04979.1"/>
    </source>
</evidence>
<dbReference type="GO" id="GO:0016747">
    <property type="term" value="F:acyltransferase activity, transferring groups other than amino-acyl groups"/>
    <property type="evidence" value="ECO:0007669"/>
    <property type="project" value="InterPro"/>
</dbReference>
<dbReference type="AlphaFoldDB" id="A0A4Z1E154"/>
<gene>
    <name evidence="2" type="ORF">SERN_0983</name>
</gene>
<proteinExistence type="predicted"/>
<sequence length="293" mass="30400">MTTTLATPRPDDLAAVVVTLATWQRDGLPVQLHPGDLGWAWQVGAAALAPRVRTWHDGGGHLAAVGFLDGDGLVRLGLDPERDDDEALASAVAADLADPGRGVLPDAAAAVEARLGAALHARLVTRGWVDDEPWTPLVLDLAAAAAAAEAPSSIRVEVVGPELVDACVAVHTSGFERSRFTAQRWRTTAAGPAFADARCLLAHDEAGDAVATAIVWSAGAGRPGLIEPLSVSRDHRGRGHGRALTVAAAAHLRELGASSMIVATPSANVGAVATYRSAGMRELPQVRDLRRPV</sequence>
<reference evidence="2 3" key="1">
    <citation type="submission" date="2018-11" db="EMBL/GenBank/DDBJ databases">
        <title>Complete genome sequencing of the Actinobacteria Serinibacter sp. K3-2.</title>
        <authorList>
            <person name="Rakitin A.L."/>
            <person name="Beletsky A.V."/>
            <person name="Mardanov A.V."/>
            <person name="Ravin N.V."/>
            <person name="Gromova A.S."/>
            <person name="Filippova S.N."/>
            <person name="Gal'Chenko V.F."/>
        </authorList>
    </citation>
    <scope>NUCLEOTIDE SEQUENCE [LARGE SCALE GENOMIC DNA]</scope>
    <source>
        <strain evidence="2 3">K3-2</strain>
    </source>
</reference>
<dbReference type="Gene3D" id="3.40.630.30">
    <property type="match status" value="1"/>
</dbReference>
<dbReference type="SUPFAM" id="SSF55729">
    <property type="entry name" value="Acyl-CoA N-acyltransferases (Nat)"/>
    <property type="match status" value="1"/>
</dbReference>
<organism evidence="2 3">
    <name type="scientific">Serinibacter arcticus</name>
    <dbReference type="NCBI Taxonomy" id="1655435"/>
    <lineage>
        <taxon>Bacteria</taxon>
        <taxon>Bacillati</taxon>
        <taxon>Actinomycetota</taxon>
        <taxon>Actinomycetes</taxon>
        <taxon>Micrococcales</taxon>
        <taxon>Beutenbergiaceae</taxon>
        <taxon>Serinibacter</taxon>
    </lineage>
</organism>
<dbReference type="InterPro" id="IPR000182">
    <property type="entry name" value="GNAT_dom"/>
</dbReference>
<dbReference type="Proteomes" id="UP000297318">
    <property type="component" value="Unassembled WGS sequence"/>
</dbReference>
<evidence type="ECO:0000259" key="1">
    <source>
        <dbReference type="PROSITE" id="PS51186"/>
    </source>
</evidence>
<dbReference type="Pfam" id="PF00583">
    <property type="entry name" value="Acetyltransf_1"/>
    <property type="match status" value="1"/>
</dbReference>
<keyword evidence="2" id="KW-0808">Transferase</keyword>